<dbReference type="AlphaFoldDB" id="A0A644Y3N1"/>
<protein>
    <submittedName>
        <fullName evidence="2">Uncharacterized protein</fullName>
    </submittedName>
</protein>
<accession>A0A644Y3N1</accession>
<feature type="compositionally biased region" description="Basic and acidic residues" evidence="1">
    <location>
        <begin position="181"/>
        <end position="198"/>
    </location>
</feature>
<feature type="region of interest" description="Disordered" evidence="1">
    <location>
        <begin position="177"/>
        <end position="201"/>
    </location>
</feature>
<evidence type="ECO:0000256" key="1">
    <source>
        <dbReference type="SAM" id="MobiDB-lite"/>
    </source>
</evidence>
<proteinExistence type="predicted"/>
<dbReference type="EMBL" id="VSSQ01003527">
    <property type="protein sequence ID" value="MPM21133.1"/>
    <property type="molecule type" value="Genomic_DNA"/>
</dbReference>
<organism evidence="2">
    <name type="scientific">bioreactor metagenome</name>
    <dbReference type="NCBI Taxonomy" id="1076179"/>
    <lineage>
        <taxon>unclassified sequences</taxon>
        <taxon>metagenomes</taxon>
        <taxon>ecological metagenomes</taxon>
    </lineage>
</organism>
<name>A0A644Y3N1_9ZZZZ</name>
<comment type="caution">
    <text evidence="2">The sequence shown here is derived from an EMBL/GenBank/DDBJ whole genome shotgun (WGS) entry which is preliminary data.</text>
</comment>
<evidence type="ECO:0000313" key="2">
    <source>
        <dbReference type="EMBL" id="MPM21133.1"/>
    </source>
</evidence>
<feature type="region of interest" description="Disordered" evidence="1">
    <location>
        <begin position="66"/>
        <end position="115"/>
    </location>
</feature>
<sequence length="262" mass="28689">MNAAAGHGDDLVLAFTRGDDQELAPAGDALVDFNASVSHDVPSLAVDVEAIALCKVLPETFGNEAAANCQHPTGDEEADRERNRGDSQRVYAGGDAPPYEELGGVDMGEDTHHRSARGCHDVDEARALSLRQELTRAVNHGVTEEEPGDEGQDGVGQDFVFRKELGESFDPFAADQQTDGVEQHEQDENRRQQSRDVADQTCTAGGKYRRERLSKTNHEEYLPCLFYYAGCCLFFARIRSAASCRTVSTAGKKFLPRLILKN</sequence>
<reference evidence="2" key="1">
    <citation type="submission" date="2019-08" db="EMBL/GenBank/DDBJ databases">
        <authorList>
            <person name="Kucharzyk K."/>
            <person name="Murdoch R.W."/>
            <person name="Higgins S."/>
            <person name="Loffler F."/>
        </authorList>
    </citation>
    <scope>NUCLEOTIDE SEQUENCE</scope>
</reference>
<gene>
    <name evidence="2" type="ORF">SDC9_67576</name>
</gene>